<dbReference type="Proteomes" id="UP000044602">
    <property type="component" value="Unassembled WGS sequence"/>
</dbReference>
<evidence type="ECO:0000313" key="2">
    <source>
        <dbReference type="EMBL" id="CRK25857.1"/>
    </source>
</evidence>
<feature type="compositionally biased region" description="Basic residues" evidence="1">
    <location>
        <begin position="396"/>
        <end position="414"/>
    </location>
</feature>
<feature type="compositionally biased region" description="Low complexity" evidence="1">
    <location>
        <begin position="346"/>
        <end position="359"/>
    </location>
</feature>
<proteinExistence type="predicted"/>
<protein>
    <submittedName>
        <fullName evidence="2">Uncharacterized protein</fullName>
    </submittedName>
</protein>
<keyword evidence="3" id="KW-1185">Reference proteome</keyword>
<dbReference type="STRING" id="100787.A0A0G4LV49"/>
<organism evidence="2 3">
    <name type="scientific">Verticillium longisporum</name>
    <name type="common">Verticillium dahliae var. longisporum</name>
    <dbReference type="NCBI Taxonomy" id="100787"/>
    <lineage>
        <taxon>Eukaryota</taxon>
        <taxon>Fungi</taxon>
        <taxon>Dikarya</taxon>
        <taxon>Ascomycota</taxon>
        <taxon>Pezizomycotina</taxon>
        <taxon>Sordariomycetes</taxon>
        <taxon>Hypocreomycetidae</taxon>
        <taxon>Glomerellales</taxon>
        <taxon>Plectosphaerellaceae</taxon>
        <taxon>Verticillium</taxon>
    </lineage>
</organism>
<gene>
    <name evidence="2" type="ORF">BN1708_014352</name>
</gene>
<evidence type="ECO:0000313" key="3">
    <source>
        <dbReference type="Proteomes" id="UP000044602"/>
    </source>
</evidence>
<sequence>MLQSAFVDWKCSKGSGHLHVSWWPLPALILSGHASSRHHQPGHPDIMAKDVSSNELAPEPDFTPPPETLLTPDAHKLTQKMDQDTGPVTSPYMGAQVQVYFRSGLPFHIPRVLWKKARVKAFYSSADQSYHLPDVPDEAGHVLIHHLFTGTYQTLKASTGLSSLEVAVYVYTTALSCRLPALAALAKARIARFADVLGSPAQVLRVVSEGARLLAREDPWLVGFVASHVRRVLEDARAPGEDEVLHCFGSLDTFTTMLVRSMIQICASAVATPAVSCEEPVVETPEPRDEKVPSAHGSPEPEQRPCEAERVLDDPPAPEPEPEMIPEDEPAVEYEPYTAKARWASEEPAWEPQPEAEAMPAEEPEWTLEPVPEPAPPESMPEPAPESDLWGTWGQSKKKQKEPRKKESKKKGLL</sequence>
<evidence type="ECO:0000256" key="1">
    <source>
        <dbReference type="SAM" id="MobiDB-lite"/>
    </source>
</evidence>
<dbReference type="PANTHER" id="PTHR37538">
    <property type="entry name" value="BTB DOMAIN-CONTAINING PROTEIN"/>
    <property type="match status" value="1"/>
</dbReference>
<dbReference type="AlphaFoldDB" id="A0A0G4LV49"/>
<dbReference type="PANTHER" id="PTHR37538:SF1">
    <property type="entry name" value="BTB DOMAIN-CONTAINING PROTEIN"/>
    <property type="match status" value="1"/>
</dbReference>
<dbReference type="EMBL" id="CVQH01019668">
    <property type="protein sequence ID" value="CRK25857.1"/>
    <property type="molecule type" value="Genomic_DNA"/>
</dbReference>
<feature type="compositionally biased region" description="Pro residues" evidence="1">
    <location>
        <begin position="371"/>
        <end position="384"/>
    </location>
</feature>
<feature type="region of interest" description="Disordered" evidence="1">
    <location>
        <begin position="276"/>
        <end position="414"/>
    </location>
</feature>
<feature type="compositionally biased region" description="Acidic residues" evidence="1">
    <location>
        <begin position="320"/>
        <end position="332"/>
    </location>
</feature>
<accession>A0A0G4LV49</accession>
<reference evidence="2 3" key="1">
    <citation type="submission" date="2015-05" db="EMBL/GenBank/DDBJ databases">
        <authorList>
            <person name="Wang D.B."/>
            <person name="Wang M."/>
        </authorList>
    </citation>
    <scope>NUCLEOTIDE SEQUENCE [LARGE SCALE GENOMIC DNA]</scope>
    <source>
        <strain evidence="2">VL1</strain>
    </source>
</reference>
<name>A0A0G4LV49_VERLO</name>
<feature type="compositionally biased region" description="Basic and acidic residues" evidence="1">
    <location>
        <begin position="285"/>
        <end position="313"/>
    </location>
</feature>